<sequence>MPEHTEWHELWHSYLSPQWTSVPCQPCLSQLAWNVGMCRPTAEFCHVRKMTMKRTITSTFRMRITFASLQQADE</sequence>
<proteinExistence type="predicted"/>
<reference evidence="1" key="1">
    <citation type="submission" date="2021-01" db="EMBL/GenBank/DDBJ databases">
        <authorList>
            <person name="Zahm M."/>
            <person name="Roques C."/>
            <person name="Cabau C."/>
            <person name="Klopp C."/>
            <person name="Donnadieu C."/>
            <person name="Jouanno E."/>
            <person name="Lampietro C."/>
            <person name="Louis A."/>
            <person name="Herpin A."/>
            <person name="Echchiki A."/>
            <person name="Berthelot C."/>
            <person name="Parey E."/>
            <person name="Roest-Crollius H."/>
            <person name="Braasch I."/>
            <person name="Postlethwait J."/>
            <person name="Bobe J."/>
            <person name="Montfort J."/>
            <person name="Bouchez O."/>
            <person name="Begum T."/>
            <person name="Mejri S."/>
            <person name="Adams A."/>
            <person name="Chen W.-J."/>
            <person name="Guiguen Y."/>
        </authorList>
    </citation>
    <scope>NUCLEOTIDE SEQUENCE</scope>
    <source>
        <tissue evidence="1">Blood</tissue>
    </source>
</reference>
<evidence type="ECO:0000313" key="1">
    <source>
        <dbReference type="EMBL" id="KAI1890642.1"/>
    </source>
</evidence>
<dbReference type="AlphaFoldDB" id="A0A8T3D3M1"/>
<accession>A0A8T3D3M1</accession>
<dbReference type="EMBL" id="JAERUA010000014">
    <property type="protein sequence ID" value="KAI1890642.1"/>
    <property type="molecule type" value="Genomic_DNA"/>
</dbReference>
<gene>
    <name evidence="1" type="ORF">AGOR_G00155760</name>
</gene>
<dbReference type="Proteomes" id="UP000829720">
    <property type="component" value="Unassembled WGS sequence"/>
</dbReference>
<keyword evidence="2" id="KW-1185">Reference proteome</keyword>
<comment type="caution">
    <text evidence="1">The sequence shown here is derived from an EMBL/GenBank/DDBJ whole genome shotgun (WGS) entry which is preliminary data.</text>
</comment>
<organism evidence="1 2">
    <name type="scientific">Albula goreensis</name>
    <dbReference type="NCBI Taxonomy" id="1534307"/>
    <lineage>
        <taxon>Eukaryota</taxon>
        <taxon>Metazoa</taxon>
        <taxon>Chordata</taxon>
        <taxon>Craniata</taxon>
        <taxon>Vertebrata</taxon>
        <taxon>Euteleostomi</taxon>
        <taxon>Actinopterygii</taxon>
        <taxon>Neopterygii</taxon>
        <taxon>Teleostei</taxon>
        <taxon>Albuliformes</taxon>
        <taxon>Albulidae</taxon>
        <taxon>Albula</taxon>
    </lineage>
</organism>
<name>A0A8T3D3M1_9TELE</name>
<evidence type="ECO:0000313" key="2">
    <source>
        <dbReference type="Proteomes" id="UP000829720"/>
    </source>
</evidence>
<protein>
    <submittedName>
        <fullName evidence="1">Uncharacterized protein</fullName>
    </submittedName>
</protein>